<dbReference type="Proteomes" id="UP001059824">
    <property type="component" value="Chromosome"/>
</dbReference>
<protein>
    <submittedName>
        <fullName evidence="1">Uncharacterized protein</fullName>
    </submittedName>
</protein>
<name>A0A857MNZ8_9BACT</name>
<sequence length="138" mass="15394">MTPSNHHDDIHPCDVHRLIVQTTERGRLILESRQAKNGELFFALQTVYPTGNQWDLLHMFALETAASGAHPLQPEVRARIRKFLENCHDVPILVVGTWRARSAPLAVGEAVCAVLDGTDISFELGALQQVISVQLYQD</sequence>
<keyword evidence="2" id="KW-1185">Reference proteome</keyword>
<dbReference type="RefSeq" id="WP_260763703.1">
    <property type="nucleotide sequence ID" value="NZ_CP045921.1"/>
</dbReference>
<accession>A0A857MNZ8</accession>
<organism evidence="1 2">
    <name type="scientific">Candidatus Mycosynbacter amalyticus</name>
    <dbReference type="NCBI Taxonomy" id="2665156"/>
    <lineage>
        <taxon>Bacteria</taxon>
        <taxon>Candidatus Saccharimonadota</taxon>
        <taxon>Candidatus Saccharimonadota incertae sedis</taxon>
        <taxon>Candidatus Mycosynbacter</taxon>
    </lineage>
</organism>
<proteinExistence type="predicted"/>
<evidence type="ECO:0000313" key="2">
    <source>
        <dbReference type="Proteomes" id="UP001059824"/>
    </source>
</evidence>
<dbReference type="KEGG" id="mama:GII36_00810"/>
<evidence type="ECO:0000313" key="1">
    <source>
        <dbReference type="EMBL" id="QHN42400.1"/>
    </source>
</evidence>
<dbReference type="EMBL" id="CP045921">
    <property type="protein sequence ID" value="QHN42400.1"/>
    <property type="molecule type" value="Genomic_DNA"/>
</dbReference>
<dbReference type="AlphaFoldDB" id="A0A857MNZ8"/>
<reference evidence="1" key="1">
    <citation type="journal article" date="2021" name="Nat. Microbiol.">
        <title>Cocultivation of an ultrasmall environmental parasitic bacterium with lytic ability against bacteria associated with wastewater foams.</title>
        <authorList>
            <person name="Batinovic S."/>
            <person name="Rose J.J.A."/>
            <person name="Ratcliffe J."/>
            <person name="Seviour R.J."/>
            <person name="Petrovski S."/>
        </authorList>
    </citation>
    <scope>NUCLEOTIDE SEQUENCE</scope>
    <source>
        <strain evidence="1">JR1</strain>
    </source>
</reference>
<gene>
    <name evidence="1" type="ORF">GII36_00810</name>
</gene>